<sequence>MTDNRRKGARMEDRNTQDYPPYSRLFTVCGKQADEDTLSQAFSRFGQIEDIKIPRDHKTGISKGVAYIKFSKTSEAALALESMHMNYLPNSNRPMKVMVAANRSEIQSEFDVENYKRLFITVPKVMTEEEITEYFEKFGRVESVHLQRNRDTGENKGFAYVKYHRFSEAAFSMESCDKKYRCIFAMPKQQIKRNETTFESNLNTLTATSSNAVSISTMMNVQPEGYNRVLVLCSPQLTQLYVEMLFDIIPGMVSCQYIVDLMRNVGKAKVIYSNPVSAAYAVQKLNNFEYPPGQKVFVKPDYTVGDNAIGQNDIPTVINNLKNAMNTVKSDKPDLAKLAEMIAEASNVIKAATTGLTDEIIPDSNDLNYCSVKLPPPKPLADIDAPVAKRCFLVCKPQPPPLTVLRDVFCRFGDLVSVYTLPNKTVGYARYTSVEAADEAIKTLHGAEICGVRMKVLEADEKPDEYENSHKRMRTY</sequence>
<accession>A0A4C1ZKN3</accession>
<dbReference type="CDD" id="cd12366">
    <property type="entry name" value="RRM1_RBM45"/>
    <property type="match status" value="1"/>
</dbReference>
<dbReference type="InterPro" id="IPR034203">
    <property type="entry name" value="RBM45_RRM1"/>
</dbReference>
<feature type="domain" description="RRM" evidence="3">
    <location>
        <begin position="23"/>
        <end position="102"/>
    </location>
</feature>
<dbReference type="SUPFAM" id="SSF54928">
    <property type="entry name" value="RNA-binding domain, RBD"/>
    <property type="match status" value="3"/>
</dbReference>
<feature type="domain" description="RRM" evidence="3">
    <location>
        <begin position="405"/>
        <end position="461"/>
    </location>
</feature>
<name>A0A4C1ZKN3_EUMVA</name>
<evidence type="ECO:0000313" key="4">
    <source>
        <dbReference type="EMBL" id="GBP89441.1"/>
    </source>
</evidence>
<dbReference type="InterPro" id="IPR052462">
    <property type="entry name" value="SLIRP/GR-RBP-like"/>
</dbReference>
<dbReference type="AlphaFoldDB" id="A0A4C1ZKN3"/>
<gene>
    <name evidence="4" type="primary">RBM45</name>
    <name evidence="4" type="ORF">EVAR_89145_1</name>
</gene>
<keyword evidence="1 2" id="KW-0694">RNA-binding</keyword>
<dbReference type="EMBL" id="BGZK01002003">
    <property type="protein sequence ID" value="GBP89441.1"/>
    <property type="molecule type" value="Genomic_DNA"/>
</dbReference>
<feature type="domain" description="RRM" evidence="3">
    <location>
        <begin position="116"/>
        <end position="220"/>
    </location>
</feature>
<dbReference type="GO" id="GO:0003723">
    <property type="term" value="F:RNA binding"/>
    <property type="evidence" value="ECO:0007669"/>
    <property type="project" value="UniProtKB-UniRule"/>
</dbReference>
<comment type="caution">
    <text evidence="4">The sequence shown here is derived from an EMBL/GenBank/DDBJ whole genome shotgun (WGS) entry which is preliminary data.</text>
</comment>
<keyword evidence="5" id="KW-1185">Reference proteome</keyword>
<organism evidence="4 5">
    <name type="scientific">Eumeta variegata</name>
    <name type="common">Bagworm moth</name>
    <name type="synonym">Eumeta japonica</name>
    <dbReference type="NCBI Taxonomy" id="151549"/>
    <lineage>
        <taxon>Eukaryota</taxon>
        <taxon>Metazoa</taxon>
        <taxon>Ecdysozoa</taxon>
        <taxon>Arthropoda</taxon>
        <taxon>Hexapoda</taxon>
        <taxon>Insecta</taxon>
        <taxon>Pterygota</taxon>
        <taxon>Neoptera</taxon>
        <taxon>Endopterygota</taxon>
        <taxon>Lepidoptera</taxon>
        <taxon>Glossata</taxon>
        <taxon>Ditrysia</taxon>
        <taxon>Tineoidea</taxon>
        <taxon>Psychidae</taxon>
        <taxon>Oiketicinae</taxon>
        <taxon>Eumeta</taxon>
    </lineage>
</organism>
<reference evidence="4 5" key="1">
    <citation type="journal article" date="2019" name="Commun. Biol.">
        <title>The bagworm genome reveals a unique fibroin gene that provides high tensile strength.</title>
        <authorList>
            <person name="Kono N."/>
            <person name="Nakamura H."/>
            <person name="Ohtoshi R."/>
            <person name="Tomita M."/>
            <person name="Numata K."/>
            <person name="Arakawa K."/>
        </authorList>
    </citation>
    <scope>NUCLEOTIDE SEQUENCE [LARGE SCALE GENOMIC DNA]</scope>
</reference>
<evidence type="ECO:0000256" key="2">
    <source>
        <dbReference type="PROSITE-ProRule" id="PRU00176"/>
    </source>
</evidence>
<dbReference type="OrthoDB" id="78437at2759"/>
<dbReference type="PANTHER" id="PTHR48027">
    <property type="entry name" value="HETEROGENEOUS NUCLEAR RIBONUCLEOPROTEIN 87F-RELATED"/>
    <property type="match status" value="1"/>
</dbReference>
<dbReference type="Pfam" id="PF00076">
    <property type="entry name" value="RRM_1"/>
    <property type="match status" value="3"/>
</dbReference>
<evidence type="ECO:0000256" key="1">
    <source>
        <dbReference type="ARBA" id="ARBA00022884"/>
    </source>
</evidence>
<dbReference type="InterPro" id="IPR012677">
    <property type="entry name" value="Nucleotide-bd_a/b_plait_sf"/>
</dbReference>
<evidence type="ECO:0000313" key="5">
    <source>
        <dbReference type="Proteomes" id="UP000299102"/>
    </source>
</evidence>
<protein>
    <submittedName>
        <fullName evidence="4">RNA-binding protein 45</fullName>
    </submittedName>
</protein>
<dbReference type="SMART" id="SM00360">
    <property type="entry name" value="RRM"/>
    <property type="match status" value="4"/>
</dbReference>
<dbReference type="InterPro" id="IPR000504">
    <property type="entry name" value="RRM_dom"/>
</dbReference>
<dbReference type="InterPro" id="IPR035979">
    <property type="entry name" value="RBD_domain_sf"/>
</dbReference>
<dbReference type="STRING" id="151549.A0A4C1ZKN3"/>
<evidence type="ECO:0000259" key="3">
    <source>
        <dbReference type="PROSITE" id="PS50102"/>
    </source>
</evidence>
<dbReference type="Proteomes" id="UP000299102">
    <property type="component" value="Unassembled WGS sequence"/>
</dbReference>
<proteinExistence type="predicted"/>
<dbReference type="PROSITE" id="PS50102">
    <property type="entry name" value="RRM"/>
    <property type="match status" value="3"/>
</dbReference>
<dbReference type="Gene3D" id="3.30.70.330">
    <property type="match status" value="3"/>
</dbReference>